<dbReference type="Pfam" id="PF03061">
    <property type="entry name" value="4HBT"/>
    <property type="match status" value="1"/>
</dbReference>
<dbReference type="Proteomes" id="UP000007110">
    <property type="component" value="Unassembled WGS sequence"/>
</dbReference>
<keyword evidence="5" id="KW-1185">Reference proteome</keyword>
<dbReference type="NCBIfam" id="TIGR00369">
    <property type="entry name" value="unchar_dom_1"/>
    <property type="match status" value="1"/>
</dbReference>
<dbReference type="EnsemblMetazoa" id="XM_030983352">
    <property type="protein sequence ID" value="XP_030839212"/>
    <property type="gene ID" value="LOC753447"/>
</dbReference>
<organism evidence="4 5">
    <name type="scientific">Strongylocentrotus purpuratus</name>
    <name type="common">Purple sea urchin</name>
    <dbReference type="NCBI Taxonomy" id="7668"/>
    <lineage>
        <taxon>Eukaryota</taxon>
        <taxon>Metazoa</taxon>
        <taxon>Echinodermata</taxon>
        <taxon>Eleutherozoa</taxon>
        <taxon>Echinozoa</taxon>
        <taxon>Echinoidea</taxon>
        <taxon>Euechinoidea</taxon>
        <taxon>Echinacea</taxon>
        <taxon>Camarodonta</taxon>
        <taxon>Echinidea</taxon>
        <taxon>Strongylocentrotidae</taxon>
        <taxon>Strongylocentrotus</taxon>
    </lineage>
</organism>
<dbReference type="OMA" id="KQIMRAM"/>
<dbReference type="InterPro" id="IPR039298">
    <property type="entry name" value="ACOT13"/>
</dbReference>
<dbReference type="InterPro" id="IPR003736">
    <property type="entry name" value="PAAI_dom"/>
</dbReference>
<feature type="domain" description="Thioesterase" evidence="3">
    <location>
        <begin position="54"/>
        <end position="131"/>
    </location>
</feature>
<dbReference type="PANTHER" id="PTHR21660">
    <property type="entry name" value="THIOESTERASE SUPERFAMILY MEMBER-RELATED"/>
    <property type="match status" value="1"/>
</dbReference>
<dbReference type="OrthoDB" id="46529at2759"/>
<accession>A0A7M7NNE7</accession>
<sequence>MSLNGSMKRAADVLKFCAKSKGFDNIFSSLKLVAATPNKVTAEYVVKIEHCNHFGTLHGGFTATAVDFMTSLALIVDEEDSRPGVSLNLSVNYMKALKVGDKVTLEGEVMRKGRSVAYTTARIFNEKGDLAAHGTHIKHLGHS</sequence>
<evidence type="ECO:0000256" key="1">
    <source>
        <dbReference type="ARBA" id="ARBA00008324"/>
    </source>
</evidence>
<proteinExistence type="inferred from homology"/>
<reference evidence="5" key="1">
    <citation type="submission" date="2015-02" db="EMBL/GenBank/DDBJ databases">
        <title>Genome sequencing for Strongylocentrotus purpuratus.</title>
        <authorList>
            <person name="Murali S."/>
            <person name="Liu Y."/>
            <person name="Vee V."/>
            <person name="English A."/>
            <person name="Wang M."/>
            <person name="Skinner E."/>
            <person name="Han Y."/>
            <person name="Muzny D.M."/>
            <person name="Worley K.C."/>
            <person name="Gibbs R.A."/>
        </authorList>
    </citation>
    <scope>NUCLEOTIDE SEQUENCE</scope>
</reference>
<dbReference type="EnsemblMetazoa" id="XM_030983382">
    <property type="protein sequence ID" value="XP_030839242"/>
    <property type="gene ID" value="LOC100889514"/>
</dbReference>
<evidence type="ECO:0000313" key="4">
    <source>
        <dbReference type="EnsemblMetazoa" id="XP_030839242"/>
    </source>
</evidence>
<keyword evidence="2" id="KW-0378">Hydrolase</keyword>
<dbReference type="KEGG" id="spu:753447"/>
<dbReference type="InterPro" id="IPR006683">
    <property type="entry name" value="Thioestr_dom"/>
</dbReference>
<dbReference type="RefSeq" id="XP_030839212.1">
    <property type="nucleotide sequence ID" value="XM_030983352.1"/>
</dbReference>
<dbReference type="Gene3D" id="3.10.129.10">
    <property type="entry name" value="Hotdog Thioesterase"/>
    <property type="match status" value="1"/>
</dbReference>
<dbReference type="FunFam" id="3.10.129.10:FF:000174">
    <property type="entry name" value="Uncharacterized protein"/>
    <property type="match status" value="1"/>
</dbReference>
<dbReference type="InterPro" id="IPR029069">
    <property type="entry name" value="HotDog_dom_sf"/>
</dbReference>
<dbReference type="SUPFAM" id="SSF54637">
    <property type="entry name" value="Thioesterase/thiol ester dehydrase-isomerase"/>
    <property type="match status" value="1"/>
</dbReference>
<dbReference type="GO" id="GO:0047617">
    <property type="term" value="F:fatty acyl-CoA hydrolase activity"/>
    <property type="evidence" value="ECO:0000318"/>
    <property type="project" value="GO_Central"/>
</dbReference>
<dbReference type="GeneID" id="753447"/>
<dbReference type="AlphaFoldDB" id="A0A7M7NNE7"/>
<name>A0A7M7NNE7_STRPU</name>
<dbReference type="KEGG" id="spu:100889514"/>
<reference evidence="4" key="2">
    <citation type="submission" date="2021-01" db="UniProtKB">
        <authorList>
            <consortium name="EnsemblMetazoa"/>
        </authorList>
    </citation>
    <scope>IDENTIFICATION</scope>
</reference>
<dbReference type="CDD" id="cd03443">
    <property type="entry name" value="PaaI_thioesterase"/>
    <property type="match status" value="1"/>
</dbReference>
<comment type="similarity">
    <text evidence="1">Belongs to the thioesterase PaaI family.</text>
</comment>
<evidence type="ECO:0000259" key="3">
    <source>
        <dbReference type="Pfam" id="PF03061"/>
    </source>
</evidence>
<evidence type="ECO:0000313" key="5">
    <source>
        <dbReference type="Proteomes" id="UP000007110"/>
    </source>
</evidence>
<dbReference type="InParanoid" id="A0A7M7NNE7"/>
<dbReference type="RefSeq" id="XP_030839242.1">
    <property type="nucleotide sequence ID" value="XM_030983382.1"/>
</dbReference>
<protein>
    <recommendedName>
        <fullName evidence="3">Thioesterase domain-containing protein</fullName>
    </recommendedName>
</protein>
<dbReference type="PANTHER" id="PTHR21660:SF1">
    <property type="entry name" value="ACYL-COENZYME A THIOESTERASE 13"/>
    <property type="match status" value="1"/>
</dbReference>
<evidence type="ECO:0000256" key="2">
    <source>
        <dbReference type="ARBA" id="ARBA00022801"/>
    </source>
</evidence>
<dbReference type="GeneID" id="100889514"/>